<evidence type="ECO:0000313" key="2">
    <source>
        <dbReference type="EMBL" id="SNR35025.1"/>
    </source>
</evidence>
<dbReference type="AlphaFoldDB" id="A0A238VKY9"/>
<reference evidence="3" key="1">
    <citation type="submission" date="2017-06" db="EMBL/GenBank/DDBJ databases">
        <authorList>
            <person name="Varghese N."/>
            <person name="Submissions S."/>
        </authorList>
    </citation>
    <scope>NUCLEOTIDE SEQUENCE [LARGE SCALE GENOMIC DNA]</scope>
    <source>
        <strain evidence="3">DSM 44485</strain>
    </source>
</reference>
<organism evidence="2 3">
    <name type="scientific">Actinomadura mexicana</name>
    <dbReference type="NCBI Taxonomy" id="134959"/>
    <lineage>
        <taxon>Bacteria</taxon>
        <taxon>Bacillati</taxon>
        <taxon>Actinomycetota</taxon>
        <taxon>Actinomycetes</taxon>
        <taxon>Streptosporangiales</taxon>
        <taxon>Thermomonosporaceae</taxon>
        <taxon>Actinomadura</taxon>
    </lineage>
</organism>
<gene>
    <name evidence="2" type="ORF">SAMN06265355_10212</name>
</gene>
<dbReference type="RefSeq" id="WP_089310343.1">
    <property type="nucleotide sequence ID" value="NZ_FZNP01000002.1"/>
</dbReference>
<feature type="compositionally biased region" description="Basic and acidic residues" evidence="1">
    <location>
        <begin position="281"/>
        <end position="302"/>
    </location>
</feature>
<keyword evidence="3" id="KW-1185">Reference proteome</keyword>
<dbReference type="EMBL" id="FZNP01000002">
    <property type="protein sequence ID" value="SNR35025.1"/>
    <property type="molecule type" value="Genomic_DNA"/>
</dbReference>
<evidence type="ECO:0000313" key="3">
    <source>
        <dbReference type="Proteomes" id="UP000198420"/>
    </source>
</evidence>
<dbReference type="OrthoDB" id="4726839at2"/>
<protein>
    <submittedName>
        <fullName evidence="2">Uncharacterized protein</fullName>
    </submittedName>
</protein>
<feature type="region of interest" description="Disordered" evidence="1">
    <location>
        <begin position="273"/>
        <end position="310"/>
    </location>
</feature>
<name>A0A238VKY9_9ACTN</name>
<evidence type="ECO:0000256" key="1">
    <source>
        <dbReference type="SAM" id="MobiDB-lite"/>
    </source>
</evidence>
<sequence length="310" mass="33780">MPTTERASAYRTAVDAIPDYPDTLRAAELIRERVQQLRDDVPRAGEAQRALTARLVAAARAGELPPPEELARQAWDAEHAGESTGPQVRALLVAAESLETDAERLLRAGASRAIAVLAEMVDDTLDRVRALLPDLGDVRTAEQSVSAPPAGREAYATLCALADQYADIRRAHRDLLRASWPSDGPQWNGSRILRFFAEIGNLDDLWPSWQTGHQAASTPAPSLNLGAAALAPPPWPSSADLIAGRYGVEYLLWAVDSEAQIWTPTAEQLRENYDQATAAAGKRERQAERRSGRKSTPDEGWHRANFAPQG</sequence>
<accession>A0A238VKY9</accession>
<dbReference type="Proteomes" id="UP000198420">
    <property type="component" value="Unassembled WGS sequence"/>
</dbReference>
<proteinExistence type="predicted"/>